<evidence type="ECO:0000256" key="8">
    <source>
        <dbReference type="ARBA" id="ARBA00023198"/>
    </source>
</evidence>
<proteinExistence type="inferred from homology"/>
<evidence type="ECO:0000256" key="3">
    <source>
        <dbReference type="ARBA" id="ARBA00022500"/>
    </source>
</evidence>
<keyword evidence="5 9" id="KW-0964">Secreted</keyword>
<dbReference type="OMA" id="NWVKQAV"/>
<evidence type="ECO:0000256" key="9">
    <source>
        <dbReference type="RuleBase" id="RU361150"/>
    </source>
</evidence>
<evidence type="ECO:0000256" key="2">
    <source>
        <dbReference type="ARBA" id="ARBA00010868"/>
    </source>
</evidence>
<dbReference type="SUPFAM" id="SSF54117">
    <property type="entry name" value="Interleukin 8-like chemokines"/>
    <property type="match status" value="1"/>
</dbReference>
<dbReference type="SMART" id="SM00199">
    <property type="entry name" value="SCY"/>
    <property type="match status" value="1"/>
</dbReference>
<dbReference type="GO" id="GO:0005615">
    <property type="term" value="C:extracellular space"/>
    <property type="evidence" value="ECO:0007669"/>
    <property type="project" value="UniProtKB-KW"/>
</dbReference>
<feature type="chain" id="PRO_5028510889" description="C-C motif chemokine" evidence="9">
    <location>
        <begin position="29"/>
        <end position="99"/>
    </location>
</feature>
<dbReference type="GO" id="GO:0006955">
    <property type="term" value="P:immune response"/>
    <property type="evidence" value="ECO:0007669"/>
    <property type="project" value="InterPro"/>
</dbReference>
<dbReference type="InterPro" id="IPR000827">
    <property type="entry name" value="Chemokine_CC_CS"/>
</dbReference>
<dbReference type="GeneID" id="110197249"/>
<keyword evidence="11" id="KW-1185">Reference proteome</keyword>
<keyword evidence="7" id="KW-1015">Disulfide bond</keyword>
<evidence type="ECO:0000256" key="4">
    <source>
        <dbReference type="ARBA" id="ARBA00022514"/>
    </source>
</evidence>
<dbReference type="Pfam" id="PF00048">
    <property type="entry name" value="IL8"/>
    <property type="match status" value="1"/>
</dbReference>
<evidence type="ECO:0000313" key="12">
    <source>
        <dbReference type="RefSeq" id="XP_020826636.1"/>
    </source>
</evidence>
<dbReference type="PANTHER" id="PTHR12015">
    <property type="entry name" value="SMALL INDUCIBLE CYTOKINE A"/>
    <property type="match status" value="1"/>
</dbReference>
<dbReference type="FunFam" id="2.40.50.40:FF:000012">
    <property type="entry name" value="C-C motif chemokine"/>
    <property type="match status" value="1"/>
</dbReference>
<dbReference type="InParanoid" id="A0A6P5J602"/>
<accession>A0A6P5J602</accession>
<dbReference type="InterPro" id="IPR039809">
    <property type="entry name" value="Chemokine_b/g/d"/>
</dbReference>
<dbReference type="KEGG" id="pcw:110197249"/>
<evidence type="ECO:0000256" key="6">
    <source>
        <dbReference type="ARBA" id="ARBA00022729"/>
    </source>
</evidence>
<comment type="similarity">
    <text evidence="2 9">Belongs to the intercrine beta (chemokine CC) family.</text>
</comment>
<sequence>MTRVGSKILILAPLMAVLLFCLFDTSQAASSFDCCLGYTEHPLHSKLIKGYAEQWSYETCDIDAIIFYTRRYTVCADPNEAWVKHTLKILSSRLKKMSK</sequence>
<gene>
    <name evidence="12" type="primary">CCL20</name>
</gene>
<evidence type="ECO:0000256" key="5">
    <source>
        <dbReference type="ARBA" id="ARBA00022525"/>
    </source>
</evidence>
<feature type="domain" description="Chemokine interleukin-8-like" evidence="10">
    <location>
        <begin position="31"/>
        <end position="90"/>
    </location>
</feature>
<evidence type="ECO:0000259" key="10">
    <source>
        <dbReference type="SMART" id="SM00199"/>
    </source>
</evidence>
<keyword evidence="8" id="KW-0395">Inflammatory response</keyword>
<name>A0A6P5J602_PHACI</name>
<dbReference type="FunCoup" id="A0A6P5J602">
    <property type="interactions" value="903"/>
</dbReference>
<evidence type="ECO:0000256" key="1">
    <source>
        <dbReference type="ARBA" id="ARBA00004613"/>
    </source>
</evidence>
<feature type="signal peptide" evidence="9">
    <location>
        <begin position="1"/>
        <end position="28"/>
    </location>
</feature>
<dbReference type="Gene3D" id="2.40.50.40">
    <property type="match status" value="1"/>
</dbReference>
<organism evidence="11 12">
    <name type="scientific">Phascolarctos cinereus</name>
    <name type="common">Koala</name>
    <dbReference type="NCBI Taxonomy" id="38626"/>
    <lineage>
        <taxon>Eukaryota</taxon>
        <taxon>Metazoa</taxon>
        <taxon>Chordata</taxon>
        <taxon>Craniata</taxon>
        <taxon>Vertebrata</taxon>
        <taxon>Euteleostomi</taxon>
        <taxon>Mammalia</taxon>
        <taxon>Metatheria</taxon>
        <taxon>Diprotodontia</taxon>
        <taxon>Phascolarctidae</taxon>
        <taxon>Phascolarctos</taxon>
    </lineage>
</organism>
<dbReference type="AlphaFoldDB" id="A0A6P5J602"/>
<reference evidence="12" key="1">
    <citation type="submission" date="2025-08" db="UniProtKB">
        <authorList>
            <consortium name="RefSeq"/>
        </authorList>
    </citation>
    <scope>IDENTIFICATION</scope>
    <source>
        <tissue evidence="12">Spleen</tissue>
    </source>
</reference>
<dbReference type="CTD" id="6364"/>
<dbReference type="GO" id="GO:0006954">
    <property type="term" value="P:inflammatory response"/>
    <property type="evidence" value="ECO:0007669"/>
    <property type="project" value="UniProtKB-KW"/>
</dbReference>
<evidence type="ECO:0000256" key="7">
    <source>
        <dbReference type="ARBA" id="ARBA00023157"/>
    </source>
</evidence>
<dbReference type="Proteomes" id="UP000515140">
    <property type="component" value="Unplaced"/>
</dbReference>
<keyword evidence="6 9" id="KW-0732">Signal</keyword>
<dbReference type="PROSITE" id="PS00472">
    <property type="entry name" value="SMALL_CYTOKINES_CC"/>
    <property type="match status" value="1"/>
</dbReference>
<dbReference type="InterPro" id="IPR036048">
    <property type="entry name" value="Interleukin_8-like_sf"/>
</dbReference>
<dbReference type="InterPro" id="IPR001811">
    <property type="entry name" value="Chemokine_IL8-like_dom"/>
</dbReference>
<evidence type="ECO:0000313" key="11">
    <source>
        <dbReference type="Proteomes" id="UP000515140"/>
    </source>
</evidence>
<keyword evidence="3 9" id="KW-0145">Chemotaxis</keyword>
<protein>
    <recommendedName>
        <fullName evidence="9">C-C motif chemokine</fullName>
    </recommendedName>
</protein>
<comment type="subcellular location">
    <subcellularLocation>
        <location evidence="1 9">Secreted</location>
    </subcellularLocation>
</comment>
<dbReference type="GO" id="GO:0008009">
    <property type="term" value="F:chemokine activity"/>
    <property type="evidence" value="ECO:0007669"/>
    <property type="project" value="InterPro"/>
</dbReference>
<dbReference type="RefSeq" id="XP_020826636.1">
    <property type="nucleotide sequence ID" value="XM_020970977.1"/>
</dbReference>
<dbReference type="PANTHER" id="PTHR12015:SF108">
    <property type="entry name" value="C-C MOTIF CHEMOKINE 20"/>
    <property type="match status" value="1"/>
</dbReference>
<keyword evidence="4 9" id="KW-0202">Cytokine</keyword>